<evidence type="ECO:0000256" key="7">
    <source>
        <dbReference type="ARBA" id="ARBA00023237"/>
    </source>
</evidence>
<evidence type="ECO:0000256" key="9">
    <source>
        <dbReference type="SAM" id="MobiDB-lite"/>
    </source>
</evidence>
<keyword evidence="3" id="KW-0813">Transport</keyword>
<comment type="similarity">
    <text evidence="2">Belongs to the outer membrane factor (OMF) (TC 1.B.17) family.</text>
</comment>
<keyword evidence="12" id="KW-1185">Reference proteome</keyword>
<dbReference type="InterPro" id="IPR010130">
    <property type="entry name" value="T1SS_OMP_TolC"/>
</dbReference>
<evidence type="ECO:0000256" key="2">
    <source>
        <dbReference type="ARBA" id="ARBA00007613"/>
    </source>
</evidence>
<keyword evidence="8" id="KW-0175">Coiled coil</keyword>
<evidence type="ECO:0000313" key="12">
    <source>
        <dbReference type="Proteomes" id="UP000092698"/>
    </source>
</evidence>
<evidence type="ECO:0000256" key="3">
    <source>
        <dbReference type="ARBA" id="ARBA00022448"/>
    </source>
</evidence>
<reference evidence="11 12" key="1">
    <citation type="submission" date="2016-07" db="EMBL/GenBank/DDBJ databases">
        <title>Complete genome sequence of Altererythrobacter namhicola JCM 16345T, containing esterase-encoding genes.</title>
        <authorList>
            <person name="Cheng H."/>
            <person name="Wu Y.-H."/>
            <person name="Jian S.-L."/>
            <person name="Huo Y.-Y."/>
            <person name="Wang C.-S."/>
            <person name="Xu X.-W."/>
        </authorList>
    </citation>
    <scope>NUCLEOTIDE SEQUENCE [LARGE SCALE GENOMIC DNA]</scope>
    <source>
        <strain evidence="11 12">JCM 16345</strain>
    </source>
</reference>
<evidence type="ECO:0000256" key="4">
    <source>
        <dbReference type="ARBA" id="ARBA00022452"/>
    </source>
</evidence>
<keyword evidence="7" id="KW-0998">Cell outer membrane</keyword>
<evidence type="ECO:0000256" key="8">
    <source>
        <dbReference type="SAM" id="Coils"/>
    </source>
</evidence>
<dbReference type="KEGG" id="anh:A6F65_00448"/>
<dbReference type="NCBIfam" id="TIGR01844">
    <property type="entry name" value="type_I_sec_TolC"/>
    <property type="match status" value="1"/>
</dbReference>
<dbReference type="PANTHER" id="PTHR30026">
    <property type="entry name" value="OUTER MEMBRANE PROTEIN TOLC"/>
    <property type="match status" value="1"/>
</dbReference>
<dbReference type="GO" id="GO:0009279">
    <property type="term" value="C:cell outer membrane"/>
    <property type="evidence" value="ECO:0007669"/>
    <property type="project" value="UniProtKB-SubCell"/>
</dbReference>
<protein>
    <submittedName>
        <fullName evidence="11">Outer membrane efflux protein BepC</fullName>
    </submittedName>
</protein>
<dbReference type="Proteomes" id="UP000092698">
    <property type="component" value="Chromosome"/>
</dbReference>
<keyword evidence="5" id="KW-0812">Transmembrane</keyword>
<evidence type="ECO:0000256" key="6">
    <source>
        <dbReference type="ARBA" id="ARBA00023136"/>
    </source>
</evidence>
<feature type="coiled-coil region" evidence="8">
    <location>
        <begin position="178"/>
        <end position="205"/>
    </location>
</feature>
<evidence type="ECO:0000256" key="1">
    <source>
        <dbReference type="ARBA" id="ARBA00004442"/>
    </source>
</evidence>
<dbReference type="Gene3D" id="1.20.1600.10">
    <property type="entry name" value="Outer membrane efflux proteins (OEP)"/>
    <property type="match status" value="1"/>
</dbReference>
<dbReference type="PANTHER" id="PTHR30026:SF22">
    <property type="entry name" value="OUTER MEMBRANE EFFLUX PROTEIN"/>
    <property type="match status" value="1"/>
</dbReference>
<dbReference type="Pfam" id="PF02321">
    <property type="entry name" value="OEP"/>
    <property type="match status" value="2"/>
</dbReference>
<dbReference type="STRING" id="645517.A6F65_00448"/>
<dbReference type="InterPro" id="IPR051906">
    <property type="entry name" value="TolC-like"/>
</dbReference>
<keyword evidence="4" id="KW-1134">Transmembrane beta strand</keyword>
<feature type="signal peptide" evidence="10">
    <location>
        <begin position="1"/>
        <end position="23"/>
    </location>
</feature>
<feature type="chain" id="PRO_5008884316" evidence="10">
    <location>
        <begin position="24"/>
        <end position="487"/>
    </location>
</feature>
<dbReference type="SUPFAM" id="SSF56954">
    <property type="entry name" value="Outer membrane efflux proteins (OEP)"/>
    <property type="match status" value="1"/>
</dbReference>
<organism evidence="11 12">
    <name type="scientific">Paraurantiacibacter namhicola</name>
    <dbReference type="NCBI Taxonomy" id="645517"/>
    <lineage>
        <taxon>Bacteria</taxon>
        <taxon>Pseudomonadati</taxon>
        <taxon>Pseudomonadota</taxon>
        <taxon>Alphaproteobacteria</taxon>
        <taxon>Sphingomonadales</taxon>
        <taxon>Erythrobacteraceae</taxon>
        <taxon>Paraurantiacibacter</taxon>
    </lineage>
</organism>
<evidence type="ECO:0000256" key="10">
    <source>
        <dbReference type="SAM" id="SignalP"/>
    </source>
</evidence>
<keyword evidence="6" id="KW-0472">Membrane</keyword>
<accession>A0A1C7D637</accession>
<dbReference type="GO" id="GO:0015562">
    <property type="term" value="F:efflux transmembrane transporter activity"/>
    <property type="evidence" value="ECO:0007669"/>
    <property type="project" value="InterPro"/>
</dbReference>
<feature type="compositionally biased region" description="Gly residues" evidence="9">
    <location>
        <begin position="478"/>
        <end position="487"/>
    </location>
</feature>
<dbReference type="EMBL" id="CP016545">
    <property type="protein sequence ID" value="ANU06773.1"/>
    <property type="molecule type" value="Genomic_DNA"/>
</dbReference>
<comment type="subcellular location">
    <subcellularLocation>
        <location evidence="1">Cell outer membrane</location>
    </subcellularLocation>
</comment>
<dbReference type="RefSeq" id="WP_335645332.1">
    <property type="nucleotide sequence ID" value="NZ_CP016545.1"/>
</dbReference>
<name>A0A1C7D637_9SPHN</name>
<dbReference type="PATRIC" id="fig|645517.4.peg.448"/>
<evidence type="ECO:0000313" key="11">
    <source>
        <dbReference type="EMBL" id="ANU06773.1"/>
    </source>
</evidence>
<keyword evidence="10" id="KW-0732">Signal</keyword>
<gene>
    <name evidence="11" type="primary">bepC</name>
    <name evidence="11" type="ORF">A6F65_00448</name>
</gene>
<sequence length="487" mass="51417">MMRRAASVLLAAGCALGAMPAQADTLRDALIAAYRTNPTLEGARAQQRATDETVVIERANQLPNASATANYSEFLYNSGDNPGPSRSVGGSINIGYPIFDGGGNRNALRAAETRVGAGRADLRGTESFVFTRTVSAYMDVILNEAIVRLNERNVSVLTVNLEATSDRFQIGDLTRTDVAQSEARLALARGDLRQAQANLLQARENYIAIVGIAPDNLQPPPPLPGMPSSADEAVRVALLNNPDLLAARERADAAGYDIRVAGSTRMPSVSVFVGGDYTDFVGSVPTAAQAIIANNSSSVTAGVRATIPLYQGGRPAALERQAQARASAAQEQFIATERDVIAQTRSAYASWQASLSIIASTQAAVDAAELSLEGVRAANSIGNRTVLDVLNAEQELLQAQVQLVTAKRNAYVSGFALLAIMGRAEARDLGLDAYGPLYDPITNYDRSSAVLWDWSSRPDPGNPSPGTVDIPAQDGEVRGQGNGDFGL</sequence>
<proteinExistence type="inferred from homology"/>
<dbReference type="InterPro" id="IPR003423">
    <property type="entry name" value="OMP_efflux"/>
</dbReference>
<feature type="region of interest" description="Disordered" evidence="9">
    <location>
        <begin position="455"/>
        <end position="487"/>
    </location>
</feature>
<dbReference type="GO" id="GO:0015288">
    <property type="term" value="F:porin activity"/>
    <property type="evidence" value="ECO:0007669"/>
    <property type="project" value="TreeGrafter"/>
</dbReference>
<dbReference type="AlphaFoldDB" id="A0A1C7D637"/>
<evidence type="ECO:0000256" key="5">
    <source>
        <dbReference type="ARBA" id="ARBA00022692"/>
    </source>
</evidence>
<dbReference type="GO" id="GO:1990281">
    <property type="term" value="C:efflux pump complex"/>
    <property type="evidence" value="ECO:0007669"/>
    <property type="project" value="TreeGrafter"/>
</dbReference>